<proteinExistence type="predicted"/>
<reference evidence="3" key="1">
    <citation type="submission" date="2021-01" db="EMBL/GenBank/DDBJ databases">
        <authorList>
            <person name="Corre E."/>
            <person name="Pelletier E."/>
            <person name="Niang G."/>
            <person name="Scheremetjew M."/>
            <person name="Finn R."/>
            <person name="Kale V."/>
            <person name="Holt S."/>
            <person name="Cochrane G."/>
            <person name="Meng A."/>
            <person name="Brown T."/>
            <person name="Cohen L."/>
        </authorList>
    </citation>
    <scope>NUCLEOTIDE SEQUENCE</scope>
    <source>
        <strain evidence="3">CCMP3105</strain>
    </source>
</reference>
<name>A0A7S4SQQ1_9DINO</name>
<evidence type="ECO:0000256" key="1">
    <source>
        <dbReference type="SAM" id="MobiDB-lite"/>
    </source>
</evidence>
<evidence type="ECO:0000313" key="3">
    <source>
        <dbReference type="EMBL" id="CAE4653009.1"/>
    </source>
</evidence>
<sequence length="137" mass="15114">MAARRPVLCLLAVASATVWMFRAALAPAFAGARPAPGRQLRSATPRRASELYEIFVTSPSVGERTRMSVARETTVESIITESRKLLGFDQAWIPDSDFKLYSKDDESSPISGKMGDNNLRQWGPDGTELHLMFEPAN</sequence>
<dbReference type="EMBL" id="HBNR01076600">
    <property type="protein sequence ID" value="CAE4653009.1"/>
    <property type="molecule type" value="Transcribed_RNA"/>
</dbReference>
<feature type="chain" id="PRO_5030929314" evidence="2">
    <location>
        <begin position="24"/>
        <end position="137"/>
    </location>
</feature>
<gene>
    <name evidence="3" type="ORF">AMON00008_LOCUS54459</name>
</gene>
<accession>A0A7S4SQQ1</accession>
<keyword evidence="2" id="KW-0732">Signal</keyword>
<protein>
    <submittedName>
        <fullName evidence="3">Uncharacterized protein</fullName>
    </submittedName>
</protein>
<feature type="region of interest" description="Disordered" evidence="1">
    <location>
        <begin position="104"/>
        <end position="125"/>
    </location>
</feature>
<feature type="signal peptide" evidence="2">
    <location>
        <begin position="1"/>
        <end position="23"/>
    </location>
</feature>
<organism evidence="3">
    <name type="scientific">Alexandrium monilatum</name>
    <dbReference type="NCBI Taxonomy" id="311494"/>
    <lineage>
        <taxon>Eukaryota</taxon>
        <taxon>Sar</taxon>
        <taxon>Alveolata</taxon>
        <taxon>Dinophyceae</taxon>
        <taxon>Gonyaulacales</taxon>
        <taxon>Pyrocystaceae</taxon>
        <taxon>Alexandrium</taxon>
    </lineage>
</organism>
<dbReference type="AlphaFoldDB" id="A0A7S4SQQ1"/>
<evidence type="ECO:0000256" key="2">
    <source>
        <dbReference type="SAM" id="SignalP"/>
    </source>
</evidence>